<gene>
    <name evidence="1" type="ORF">CASFOL_005252</name>
</gene>
<evidence type="ECO:0000313" key="2">
    <source>
        <dbReference type="Proteomes" id="UP001632038"/>
    </source>
</evidence>
<protein>
    <submittedName>
        <fullName evidence="1">Uncharacterized protein</fullName>
    </submittedName>
</protein>
<reference evidence="2" key="1">
    <citation type="journal article" date="2024" name="IScience">
        <title>Strigolactones Initiate the Formation of Haustorium-like Structures in Castilleja.</title>
        <authorList>
            <person name="Buerger M."/>
            <person name="Peterson D."/>
            <person name="Chory J."/>
        </authorList>
    </citation>
    <scope>NUCLEOTIDE SEQUENCE [LARGE SCALE GENOMIC DNA]</scope>
</reference>
<keyword evidence="2" id="KW-1185">Reference proteome</keyword>
<proteinExistence type="predicted"/>
<sequence>MMTEIEICSETLEDVPSNDVYDGSDVDEYIIDYLIEHTRIENIAFKIKSGSVLGNILEDLLKSVRQPRGSLHDDWKEHFKLVNKAWEDNQLISLILEEKNVKHLKYMIQKYSVESNQQLCESLTPLIKNHLPIKNMLLEGQISSVRGALTILIRYFSARNNVLGFADLVGRGGAVGIYTARYSDSQDDDMKIEPISKSAGGAFVETSSSCTLEELMPDTSLIDQLLNDATLKESPTNLPDIFKRLSDGAQMLRLKERLDRIRGASFWKTNDFDESDFALKMRLALSILIGYWSARDVSKLVMHLLHYQIKNPTKAHLLEDLRDVEVICYFVDSNHDLEGLKNVLAIKYAKDSPEFTSRFVEIERHHQKLKVRKAAEALITAILKNKNCIMIY</sequence>
<dbReference type="EMBL" id="JAVIJP010000007">
    <property type="protein sequence ID" value="KAL3648849.1"/>
    <property type="molecule type" value="Genomic_DNA"/>
</dbReference>
<comment type="caution">
    <text evidence="1">The sequence shown here is derived from an EMBL/GenBank/DDBJ whole genome shotgun (WGS) entry which is preliminary data.</text>
</comment>
<accession>A0ABD3E6X3</accession>
<organism evidence="1 2">
    <name type="scientific">Castilleja foliolosa</name>
    <dbReference type="NCBI Taxonomy" id="1961234"/>
    <lineage>
        <taxon>Eukaryota</taxon>
        <taxon>Viridiplantae</taxon>
        <taxon>Streptophyta</taxon>
        <taxon>Embryophyta</taxon>
        <taxon>Tracheophyta</taxon>
        <taxon>Spermatophyta</taxon>
        <taxon>Magnoliopsida</taxon>
        <taxon>eudicotyledons</taxon>
        <taxon>Gunneridae</taxon>
        <taxon>Pentapetalae</taxon>
        <taxon>asterids</taxon>
        <taxon>lamiids</taxon>
        <taxon>Lamiales</taxon>
        <taxon>Orobanchaceae</taxon>
        <taxon>Pedicularideae</taxon>
        <taxon>Castillejinae</taxon>
        <taxon>Castilleja</taxon>
    </lineage>
</organism>
<dbReference type="Proteomes" id="UP001632038">
    <property type="component" value="Unassembled WGS sequence"/>
</dbReference>
<evidence type="ECO:0000313" key="1">
    <source>
        <dbReference type="EMBL" id="KAL3648849.1"/>
    </source>
</evidence>
<name>A0ABD3E6X3_9LAMI</name>
<dbReference type="AlphaFoldDB" id="A0ABD3E6X3"/>